<evidence type="ECO:0008006" key="3">
    <source>
        <dbReference type="Google" id="ProtNLM"/>
    </source>
</evidence>
<organism evidence="1 2">
    <name type="scientific">Caballeronia zhejiangensis</name>
    <dbReference type="NCBI Taxonomy" id="871203"/>
    <lineage>
        <taxon>Bacteria</taxon>
        <taxon>Pseudomonadati</taxon>
        <taxon>Pseudomonadota</taxon>
        <taxon>Betaproteobacteria</taxon>
        <taxon>Burkholderiales</taxon>
        <taxon>Burkholderiaceae</taxon>
        <taxon>Caballeronia</taxon>
    </lineage>
</organism>
<name>A0A656QNV7_9BURK</name>
<accession>A0A656QNV7</accession>
<gene>
    <name evidence="1" type="ORF">BG60_29070</name>
</gene>
<comment type="caution">
    <text evidence="1">The sequence shown here is derived from an EMBL/GenBank/DDBJ whole genome shotgun (WGS) entry which is preliminary data.</text>
</comment>
<proteinExistence type="predicted"/>
<evidence type="ECO:0000313" key="1">
    <source>
        <dbReference type="EMBL" id="KDR31548.1"/>
    </source>
</evidence>
<reference evidence="1 2" key="1">
    <citation type="submission" date="2014-03" db="EMBL/GenBank/DDBJ databases">
        <title>Draft Genome Sequences of Four Burkholderia Strains.</title>
        <authorList>
            <person name="Liu X.Y."/>
            <person name="Li C.X."/>
            <person name="Xu J.H."/>
        </authorList>
    </citation>
    <scope>NUCLEOTIDE SEQUENCE [LARGE SCALE GENOMIC DNA]</scope>
    <source>
        <strain evidence="1 2">OP-1</strain>
    </source>
</reference>
<evidence type="ECO:0000313" key="2">
    <source>
        <dbReference type="Proteomes" id="UP000027451"/>
    </source>
</evidence>
<protein>
    <recommendedName>
        <fullName evidence="3">Elements of external origin</fullName>
    </recommendedName>
</protein>
<dbReference type="EMBL" id="JFHD01000005">
    <property type="protein sequence ID" value="KDR31548.1"/>
    <property type="molecule type" value="Genomic_DNA"/>
</dbReference>
<keyword evidence="2" id="KW-1185">Reference proteome</keyword>
<sequence length="174" mass="19214">MKRGVTMREFARREGCSETAVRYAVARGRLRTLPDGSIDPKLVGSEWRQKNVKTLDQDPNAAANARVPEQPKSGATYIDAVRIEKNYTALLRKLEYTTKSGSVIELDAAEDAFFSAWRAVRDAWLSWPARVAPLIAADIEIEDVEGLTLVLTAHVHAQLSELGDGKLDLGIAHE</sequence>
<dbReference type="AlphaFoldDB" id="A0A656QNV7"/>
<dbReference type="RefSeq" id="WP_034471217.1">
    <property type="nucleotide sequence ID" value="NZ_JFHD01000005.1"/>
</dbReference>
<dbReference type="Proteomes" id="UP000027451">
    <property type="component" value="Unassembled WGS sequence"/>
</dbReference>